<dbReference type="SMART" id="SM00267">
    <property type="entry name" value="GGDEF"/>
    <property type="match status" value="1"/>
</dbReference>
<dbReference type="Pfam" id="PF00072">
    <property type="entry name" value="Response_reg"/>
    <property type="match status" value="1"/>
</dbReference>
<dbReference type="InterPro" id="IPR011006">
    <property type="entry name" value="CheY-like_superfamily"/>
</dbReference>
<dbReference type="InterPro" id="IPR000014">
    <property type="entry name" value="PAS"/>
</dbReference>
<dbReference type="SMART" id="SM00448">
    <property type="entry name" value="REC"/>
    <property type="match status" value="1"/>
</dbReference>
<dbReference type="InterPro" id="IPR000160">
    <property type="entry name" value="GGDEF_dom"/>
</dbReference>
<accession>A0A254TQC8</accession>
<proteinExistence type="predicted"/>
<dbReference type="SUPFAM" id="SSF52172">
    <property type="entry name" value="CheY-like"/>
    <property type="match status" value="1"/>
</dbReference>
<dbReference type="GO" id="GO:0000160">
    <property type="term" value="P:phosphorelay signal transduction system"/>
    <property type="evidence" value="ECO:0007669"/>
    <property type="project" value="InterPro"/>
</dbReference>
<dbReference type="CDD" id="cd01948">
    <property type="entry name" value="EAL"/>
    <property type="match status" value="1"/>
</dbReference>
<gene>
    <name evidence="7" type="ORF">AYR66_14350</name>
</gene>
<dbReference type="InterPro" id="IPR052155">
    <property type="entry name" value="Biofilm_reg_signaling"/>
</dbReference>
<dbReference type="SMART" id="SM00052">
    <property type="entry name" value="EAL"/>
    <property type="match status" value="1"/>
</dbReference>
<dbReference type="PROSITE" id="PS50883">
    <property type="entry name" value="EAL"/>
    <property type="match status" value="1"/>
</dbReference>
<dbReference type="InterPro" id="IPR000700">
    <property type="entry name" value="PAS-assoc_C"/>
</dbReference>
<dbReference type="NCBIfam" id="TIGR00254">
    <property type="entry name" value="GGDEF"/>
    <property type="match status" value="1"/>
</dbReference>
<dbReference type="Gene3D" id="3.30.70.270">
    <property type="match status" value="1"/>
</dbReference>
<evidence type="ECO:0000313" key="8">
    <source>
        <dbReference type="Proteomes" id="UP000197535"/>
    </source>
</evidence>
<evidence type="ECO:0000259" key="5">
    <source>
        <dbReference type="PROSITE" id="PS50883"/>
    </source>
</evidence>
<keyword evidence="1" id="KW-0597">Phosphoprotein</keyword>
<dbReference type="InterPro" id="IPR001633">
    <property type="entry name" value="EAL_dom"/>
</dbReference>
<dbReference type="Pfam" id="PF00989">
    <property type="entry name" value="PAS"/>
    <property type="match status" value="1"/>
</dbReference>
<feature type="domain" description="GGDEF" evidence="6">
    <location>
        <begin position="325"/>
        <end position="458"/>
    </location>
</feature>
<dbReference type="FunFam" id="3.30.70.270:FF:000001">
    <property type="entry name" value="Diguanylate cyclase domain protein"/>
    <property type="match status" value="1"/>
</dbReference>
<dbReference type="GO" id="GO:0003824">
    <property type="term" value="F:catalytic activity"/>
    <property type="evidence" value="ECO:0007669"/>
    <property type="project" value="UniProtKB-ARBA"/>
</dbReference>
<dbReference type="PROSITE" id="PS50112">
    <property type="entry name" value="PAS"/>
    <property type="match status" value="1"/>
</dbReference>
<dbReference type="Pfam" id="PF00563">
    <property type="entry name" value="EAL"/>
    <property type="match status" value="1"/>
</dbReference>
<dbReference type="PROSITE" id="PS50113">
    <property type="entry name" value="PAC"/>
    <property type="match status" value="1"/>
</dbReference>
<dbReference type="EMBL" id="LSTO01000001">
    <property type="protein sequence ID" value="OWW22863.1"/>
    <property type="molecule type" value="Genomic_DNA"/>
</dbReference>
<dbReference type="PANTHER" id="PTHR44757">
    <property type="entry name" value="DIGUANYLATE CYCLASE DGCP"/>
    <property type="match status" value="1"/>
</dbReference>
<dbReference type="SUPFAM" id="SSF141868">
    <property type="entry name" value="EAL domain-like"/>
    <property type="match status" value="1"/>
</dbReference>
<dbReference type="NCBIfam" id="TIGR00229">
    <property type="entry name" value="sensory_box"/>
    <property type="match status" value="1"/>
</dbReference>
<dbReference type="SMART" id="SM00091">
    <property type="entry name" value="PAS"/>
    <property type="match status" value="1"/>
</dbReference>
<dbReference type="CDD" id="cd00130">
    <property type="entry name" value="PAS"/>
    <property type="match status" value="1"/>
</dbReference>
<dbReference type="Pfam" id="PF00990">
    <property type="entry name" value="GGDEF"/>
    <property type="match status" value="1"/>
</dbReference>
<dbReference type="SUPFAM" id="SSF55785">
    <property type="entry name" value="PYP-like sensor domain (PAS domain)"/>
    <property type="match status" value="1"/>
</dbReference>
<dbReference type="Gene3D" id="3.20.20.450">
    <property type="entry name" value="EAL domain"/>
    <property type="match status" value="1"/>
</dbReference>
<dbReference type="Proteomes" id="UP000197535">
    <property type="component" value="Unassembled WGS sequence"/>
</dbReference>
<evidence type="ECO:0000256" key="1">
    <source>
        <dbReference type="PROSITE-ProRule" id="PRU00169"/>
    </source>
</evidence>
<dbReference type="PANTHER" id="PTHR44757:SF2">
    <property type="entry name" value="BIOFILM ARCHITECTURE MAINTENANCE PROTEIN MBAA"/>
    <property type="match status" value="1"/>
</dbReference>
<dbReference type="InterPro" id="IPR013767">
    <property type="entry name" value="PAS_fold"/>
</dbReference>
<dbReference type="Gene3D" id="3.40.50.2300">
    <property type="match status" value="1"/>
</dbReference>
<dbReference type="InterPro" id="IPR001789">
    <property type="entry name" value="Sig_transdc_resp-reg_receiver"/>
</dbReference>
<dbReference type="CDD" id="cd01949">
    <property type="entry name" value="GGDEF"/>
    <property type="match status" value="1"/>
</dbReference>
<name>A0A254TQC8_9BURK</name>
<dbReference type="AlphaFoldDB" id="A0A254TQC8"/>
<keyword evidence="8" id="KW-1185">Reference proteome</keyword>
<dbReference type="InterPro" id="IPR035965">
    <property type="entry name" value="PAS-like_dom_sf"/>
</dbReference>
<feature type="modified residue" description="4-aspartylphosphate" evidence="1">
    <location>
        <position position="69"/>
    </location>
</feature>
<reference evidence="7 8" key="1">
    <citation type="submission" date="2016-02" db="EMBL/GenBank/DDBJ databases">
        <authorList>
            <person name="Wen L."/>
            <person name="He K."/>
            <person name="Yang H."/>
        </authorList>
    </citation>
    <scope>NUCLEOTIDE SEQUENCE [LARGE SCALE GENOMIC DNA]</scope>
    <source>
        <strain evidence="7 8">TSA40</strain>
    </source>
</reference>
<evidence type="ECO:0000313" key="7">
    <source>
        <dbReference type="EMBL" id="OWW22863.1"/>
    </source>
</evidence>
<feature type="domain" description="EAL" evidence="5">
    <location>
        <begin position="467"/>
        <end position="721"/>
    </location>
</feature>
<organism evidence="7 8">
    <name type="scientific">Noviherbaspirillum denitrificans</name>
    <dbReference type="NCBI Taxonomy" id="1968433"/>
    <lineage>
        <taxon>Bacteria</taxon>
        <taxon>Pseudomonadati</taxon>
        <taxon>Pseudomonadota</taxon>
        <taxon>Betaproteobacteria</taxon>
        <taxon>Burkholderiales</taxon>
        <taxon>Oxalobacteraceae</taxon>
        <taxon>Noviherbaspirillum</taxon>
    </lineage>
</organism>
<feature type="domain" description="PAC" evidence="4">
    <location>
        <begin position="227"/>
        <end position="293"/>
    </location>
</feature>
<dbReference type="PROSITE" id="PS50110">
    <property type="entry name" value="RESPONSE_REGULATORY"/>
    <property type="match status" value="1"/>
</dbReference>
<evidence type="ECO:0000259" key="2">
    <source>
        <dbReference type="PROSITE" id="PS50110"/>
    </source>
</evidence>
<dbReference type="GO" id="GO:0006355">
    <property type="term" value="P:regulation of DNA-templated transcription"/>
    <property type="evidence" value="ECO:0007669"/>
    <property type="project" value="InterPro"/>
</dbReference>
<comment type="caution">
    <text evidence="7">The sequence shown here is derived from an EMBL/GenBank/DDBJ whole genome shotgun (WGS) entry which is preliminary data.</text>
</comment>
<sequence length="733" mass="83213">MVTTLAQPELPLATRRDRPKIVLVDDDARMVRSIHDLLSDQDYDLKMLTSAREAVDYLAANRTDLVLLDLRMPELDGHQMMDIISTQGTDTGVVVISGERDIDAAIGAIKRGVYGYLRKPFHPEDLLTTVSQALHRKTLEAEKRDIQYQLECSERLYRYLVDTLPDIIYTIDLEGRFTYINDRAEQLLGYKRAELVGKHYSTLVHEDDLERARYVFQERRVGERASRNVELRLKSRNALMEERYFDNTLLTISFNATALYSVSEDKTRRELFGTYGVARDITELKRAEQRISYQAFYDVLTDLPNRVLFKDRLDLAIIHAKRNSSKIAVMFVDLDGFKPINDTLGHLKGDQLLREVAQRMRLNLRRGDTLARVGGDEFTVLLPDLRFPKDAAAIARKFLWSLKQPFQLDNQLVHISASIGIAIYPDDGETMEDLVRHADIAMYQMKTDGKNNFRFYDASMEIAASQKVALAQSLRQAIERNELEMYYQPQVDVSSGRIVAAEALMRWNHPERGTLSAGEFLPFAEENGLMLTLTDWMIRAVCNQLRVWNDAGLGIERVSLNLSPQCLDRGDIARKLLRWVAGAGIRPSQLEIEITESVCIRNPQQALNQLRKMANAGIGIAVDDFGTGYSSLAYLQQFPVKTLKIDRSFVKDIAHQDGHYPVVLAVISIAASIGVNVIAEGVETEGQSLYLKKAGCAIMQGYLYYKPMTAGQFYEQFQRARMRAASNDATWAP</sequence>
<feature type="domain" description="PAS" evidence="3">
    <location>
        <begin position="153"/>
        <end position="223"/>
    </location>
</feature>
<dbReference type="Gene3D" id="3.30.450.20">
    <property type="entry name" value="PAS domain"/>
    <property type="match status" value="1"/>
</dbReference>
<evidence type="ECO:0000259" key="3">
    <source>
        <dbReference type="PROSITE" id="PS50112"/>
    </source>
</evidence>
<feature type="domain" description="Response regulatory" evidence="2">
    <location>
        <begin position="20"/>
        <end position="134"/>
    </location>
</feature>
<evidence type="ECO:0000259" key="6">
    <source>
        <dbReference type="PROSITE" id="PS50887"/>
    </source>
</evidence>
<evidence type="ECO:0000259" key="4">
    <source>
        <dbReference type="PROSITE" id="PS50113"/>
    </source>
</evidence>
<dbReference type="SUPFAM" id="SSF55073">
    <property type="entry name" value="Nucleotide cyclase"/>
    <property type="match status" value="1"/>
</dbReference>
<dbReference type="InterPro" id="IPR029787">
    <property type="entry name" value="Nucleotide_cyclase"/>
</dbReference>
<dbReference type="InterPro" id="IPR043128">
    <property type="entry name" value="Rev_trsase/Diguanyl_cyclase"/>
</dbReference>
<dbReference type="InterPro" id="IPR035919">
    <property type="entry name" value="EAL_sf"/>
</dbReference>
<dbReference type="PROSITE" id="PS50887">
    <property type="entry name" value="GGDEF"/>
    <property type="match status" value="1"/>
</dbReference>
<protein>
    <submittedName>
        <fullName evidence="7">Diguanylate cyclase</fullName>
    </submittedName>
</protein>